<sequence>MGPAQPDGPIWSPGQPRLGISGAPGLRRQRPQTK</sequence>
<protein>
    <submittedName>
        <fullName evidence="2">Uncharacterized protein</fullName>
    </submittedName>
</protein>
<keyword evidence="3" id="KW-1185">Reference proteome</keyword>
<feature type="region of interest" description="Disordered" evidence="1">
    <location>
        <begin position="1"/>
        <end position="34"/>
    </location>
</feature>
<dbReference type="Proteomes" id="UP000499080">
    <property type="component" value="Unassembled WGS sequence"/>
</dbReference>
<proteinExistence type="predicted"/>
<dbReference type="EMBL" id="BGPR01060086">
    <property type="protein sequence ID" value="GBO36024.1"/>
    <property type="molecule type" value="Genomic_DNA"/>
</dbReference>
<evidence type="ECO:0000256" key="1">
    <source>
        <dbReference type="SAM" id="MobiDB-lite"/>
    </source>
</evidence>
<dbReference type="AlphaFoldDB" id="A0A4Y2WH83"/>
<gene>
    <name evidence="2" type="ORF">AVEN_70324_1</name>
</gene>
<accession>A0A4Y2WH83</accession>
<organism evidence="2 3">
    <name type="scientific">Araneus ventricosus</name>
    <name type="common">Orbweaver spider</name>
    <name type="synonym">Epeira ventricosa</name>
    <dbReference type="NCBI Taxonomy" id="182803"/>
    <lineage>
        <taxon>Eukaryota</taxon>
        <taxon>Metazoa</taxon>
        <taxon>Ecdysozoa</taxon>
        <taxon>Arthropoda</taxon>
        <taxon>Chelicerata</taxon>
        <taxon>Arachnida</taxon>
        <taxon>Araneae</taxon>
        <taxon>Araneomorphae</taxon>
        <taxon>Entelegynae</taxon>
        <taxon>Araneoidea</taxon>
        <taxon>Araneidae</taxon>
        <taxon>Araneus</taxon>
    </lineage>
</organism>
<evidence type="ECO:0000313" key="3">
    <source>
        <dbReference type="Proteomes" id="UP000499080"/>
    </source>
</evidence>
<reference evidence="2 3" key="1">
    <citation type="journal article" date="2019" name="Sci. Rep.">
        <title>Orb-weaving spider Araneus ventricosus genome elucidates the spidroin gene catalogue.</title>
        <authorList>
            <person name="Kono N."/>
            <person name="Nakamura H."/>
            <person name="Ohtoshi R."/>
            <person name="Moran D.A.P."/>
            <person name="Shinohara A."/>
            <person name="Yoshida Y."/>
            <person name="Fujiwara M."/>
            <person name="Mori M."/>
            <person name="Tomita M."/>
            <person name="Arakawa K."/>
        </authorList>
    </citation>
    <scope>NUCLEOTIDE SEQUENCE [LARGE SCALE GENOMIC DNA]</scope>
</reference>
<comment type="caution">
    <text evidence="2">The sequence shown here is derived from an EMBL/GenBank/DDBJ whole genome shotgun (WGS) entry which is preliminary data.</text>
</comment>
<name>A0A4Y2WH83_ARAVE</name>
<evidence type="ECO:0000313" key="2">
    <source>
        <dbReference type="EMBL" id="GBO36024.1"/>
    </source>
</evidence>
<feature type="non-terminal residue" evidence="2">
    <location>
        <position position="34"/>
    </location>
</feature>